<sequence length="541" mass="61937">MDVNFAVDLEQLRRRALLTTDQNRLDKSFQAALHAIQQHVPADFAVNVGQWATIEDVICQIEIAKAKYSSRQSGNAWKWVTRLSGKIMFYSTVLDTLAQHHPEYVSFVWATFKFVFIGVMNHEALIKELAKAMTRIADVVRHVQVQCLLYPTGEVVEYIGDLYSHIMSFAVRAIEWYQRGKIAHALAAIASPFQLKFRDIVDDIYETSRKIDRWVIIMNHLEVRQMHQELTETRKAFELAQTERREICQLVAELKGVVSQHNQLHYTGMLNTNQRLSEIQFSQIHSFISVSPIPRPDLVRQSYNARRTRRQRMTLNGMETENWISEVRAWGEKRTSTQIFVQGFFKTRHITRDFAANAIDLISEAKIPVVWALDPRMDLPAENRFNTVDILKYLACQVLQLNHTTLTERQASLNSARFQSAVTDAEWFQLLASLLQEMSQIYIIVDMDLVIRGGGAATEWLQQLASISEDLKLRNIHTIVKVACVCTGKCVVESLPPETSTIHLNATSGRVGKGRRKARRGKQKMDRGKLISAIKKGSEQT</sequence>
<keyword evidence="2" id="KW-1185">Reference proteome</keyword>
<proteinExistence type="predicted"/>
<accession>A0ACC1PJB7</accession>
<protein>
    <submittedName>
        <fullName evidence="1">Uncharacterized protein</fullName>
    </submittedName>
</protein>
<dbReference type="EMBL" id="JAPDGR010000279">
    <property type="protein sequence ID" value="KAJ2992278.1"/>
    <property type="molecule type" value="Genomic_DNA"/>
</dbReference>
<reference evidence="1" key="1">
    <citation type="submission" date="2022-10" db="EMBL/GenBank/DDBJ databases">
        <title>Genome Sequence of Xylaria curta.</title>
        <authorList>
            <person name="Buettner E."/>
        </authorList>
    </citation>
    <scope>NUCLEOTIDE SEQUENCE</scope>
    <source>
        <strain evidence="1">Babe10</strain>
    </source>
</reference>
<gene>
    <name evidence="1" type="ORF">NUW58_g2221</name>
</gene>
<evidence type="ECO:0000313" key="1">
    <source>
        <dbReference type="EMBL" id="KAJ2992278.1"/>
    </source>
</evidence>
<organism evidence="1 2">
    <name type="scientific">Xylaria curta</name>
    <dbReference type="NCBI Taxonomy" id="42375"/>
    <lineage>
        <taxon>Eukaryota</taxon>
        <taxon>Fungi</taxon>
        <taxon>Dikarya</taxon>
        <taxon>Ascomycota</taxon>
        <taxon>Pezizomycotina</taxon>
        <taxon>Sordariomycetes</taxon>
        <taxon>Xylariomycetidae</taxon>
        <taxon>Xylariales</taxon>
        <taxon>Xylariaceae</taxon>
        <taxon>Xylaria</taxon>
    </lineage>
</organism>
<dbReference type="Proteomes" id="UP001143856">
    <property type="component" value="Unassembled WGS sequence"/>
</dbReference>
<comment type="caution">
    <text evidence="1">The sequence shown here is derived from an EMBL/GenBank/DDBJ whole genome shotgun (WGS) entry which is preliminary data.</text>
</comment>
<name>A0ACC1PJB7_9PEZI</name>
<evidence type="ECO:0000313" key="2">
    <source>
        <dbReference type="Proteomes" id="UP001143856"/>
    </source>
</evidence>